<gene>
    <name evidence="1" type="ORF">rCG_60263</name>
</gene>
<dbReference type="AlphaFoldDB" id="A6HS06"/>
<protein>
    <submittedName>
        <fullName evidence="1">RCG60263</fullName>
    </submittedName>
</protein>
<evidence type="ECO:0000313" key="2">
    <source>
        <dbReference type="Proteomes" id="UP000234681"/>
    </source>
</evidence>
<organism evidence="1 2">
    <name type="scientific">Rattus norvegicus</name>
    <name type="common">Rat</name>
    <dbReference type="NCBI Taxonomy" id="10116"/>
    <lineage>
        <taxon>Eukaryota</taxon>
        <taxon>Metazoa</taxon>
        <taxon>Chordata</taxon>
        <taxon>Craniata</taxon>
        <taxon>Vertebrata</taxon>
        <taxon>Euteleostomi</taxon>
        <taxon>Mammalia</taxon>
        <taxon>Eutheria</taxon>
        <taxon>Euarchontoglires</taxon>
        <taxon>Glires</taxon>
        <taxon>Rodentia</taxon>
        <taxon>Myomorpha</taxon>
        <taxon>Muroidea</taxon>
        <taxon>Muridae</taxon>
        <taxon>Murinae</taxon>
        <taxon>Rattus</taxon>
    </lineage>
</organism>
<sequence length="28" mass="3112">MSPPKPCHPCPFILLCIHSSLEPSSDKF</sequence>
<accession>A6HS06</accession>
<dbReference type="EMBL" id="CH473950">
    <property type="protein sequence ID" value="EDM16066.1"/>
    <property type="molecule type" value="Genomic_DNA"/>
</dbReference>
<dbReference type="Proteomes" id="UP000234681">
    <property type="component" value="Chromosome 7"/>
</dbReference>
<name>A6HS06_RAT</name>
<reference evidence="1 2" key="1">
    <citation type="submission" date="2005-09" db="EMBL/GenBank/DDBJ databases">
        <authorList>
            <person name="Mural R.J."/>
            <person name="Li P.W."/>
            <person name="Adams M.D."/>
            <person name="Amanatides P.G."/>
            <person name="Baden-Tillson H."/>
            <person name="Barnstead M."/>
            <person name="Chin S.H."/>
            <person name="Dew I."/>
            <person name="Evans C.A."/>
            <person name="Ferriera S."/>
            <person name="Flanigan M."/>
            <person name="Fosler C."/>
            <person name="Glodek A."/>
            <person name="Gu Z."/>
            <person name="Holt R.A."/>
            <person name="Jennings D."/>
            <person name="Kraft C.L."/>
            <person name="Lu F."/>
            <person name="Nguyen T."/>
            <person name="Nusskern D.R."/>
            <person name="Pfannkoch C.M."/>
            <person name="Sitter C."/>
            <person name="Sutton G.G."/>
            <person name="Venter J.C."/>
            <person name="Wang Z."/>
            <person name="Woodage T."/>
            <person name="Zheng X.H."/>
            <person name="Zhong F."/>
        </authorList>
    </citation>
    <scope>NUCLEOTIDE SEQUENCE [LARGE SCALE GENOMIC DNA]</scope>
    <source>
        <strain>BN</strain>
        <strain evidence="2">Sprague-Dawley</strain>
    </source>
</reference>
<proteinExistence type="predicted"/>
<evidence type="ECO:0000313" key="1">
    <source>
        <dbReference type="EMBL" id="EDM16066.1"/>
    </source>
</evidence>